<dbReference type="InterPro" id="IPR035965">
    <property type="entry name" value="PAS-like_dom_sf"/>
</dbReference>
<evidence type="ECO:0000256" key="7">
    <source>
        <dbReference type="ARBA" id="ARBA00022741"/>
    </source>
</evidence>
<dbReference type="SUPFAM" id="SSF55874">
    <property type="entry name" value="ATPase domain of HSP90 chaperone/DNA topoisomerase II/histidine kinase"/>
    <property type="match status" value="1"/>
</dbReference>
<dbReference type="HOGENOM" id="CLU_000445_89_2_5"/>
<dbReference type="CDD" id="cd00082">
    <property type="entry name" value="HisKA"/>
    <property type="match status" value="1"/>
</dbReference>
<dbReference type="InterPro" id="IPR000014">
    <property type="entry name" value="PAS"/>
</dbReference>
<dbReference type="AlphaFoldDB" id="G7Z6X6"/>
<sequence length="548" mass="59087">MRLKASPPTPLLTAILLMLAPLLGVLAWAVHAGVLHGGLALVAAALALTGAMLVLRTYRRDADAMTDYAARLAEADEPLVPAGTRPALKALTATIGRLHRVGLRRAESVRMQLDADEAVIDALPAPLLLMDAERQVVRANQTARELFGDKVVDRDLASSLRTPAVLEAVDSVLRGGASRIIEFTLPVPVERSFEAQVKPFQRLVPEPDPSLLDGEIEEEPAPRPPTVARMAILTLHDVTAARRSEQMRADFIANASHELRTPLSSLLGFIETLRGPARDDPEAQDRFLSIMHDQASRMTRLVNDLLSLSRIELDEHMPPNGRVDVVEELENVIAALELKAAQRRIRLRLEAPETLPYVVGDEDQLTQVFQNLVSNAIKYTREDTDVTVTVALADGAAVGFAGLPTPSGIMAKDKRVVRSGTSMVSVSVRDHGDGIARTHLPRLTERFYRVDAARSRAMGGTGLGLAIVKHILNRHRGRLTIESEVGVGSAFTVYLPAAGEAQSPSSPRGEGRGEGEALRAFSRAPAARPPHPNPLSGGERGFGAGREG</sequence>
<evidence type="ECO:0000256" key="2">
    <source>
        <dbReference type="ARBA" id="ARBA00004236"/>
    </source>
</evidence>
<dbReference type="PROSITE" id="PS50109">
    <property type="entry name" value="HIS_KIN"/>
    <property type="match status" value="1"/>
</dbReference>
<dbReference type="SUPFAM" id="SSF55785">
    <property type="entry name" value="PYP-like sensor domain (PAS domain)"/>
    <property type="match status" value="1"/>
</dbReference>
<dbReference type="InterPro" id="IPR003594">
    <property type="entry name" value="HATPase_dom"/>
</dbReference>
<dbReference type="Pfam" id="PF02518">
    <property type="entry name" value="HATPase_c"/>
    <property type="match status" value="1"/>
</dbReference>
<gene>
    <name evidence="15" type="primary">phoR</name>
    <name evidence="15" type="ordered locus">AZOLI_3010</name>
</gene>
<dbReference type="Gene3D" id="1.10.287.130">
    <property type="match status" value="1"/>
</dbReference>
<feature type="region of interest" description="Disordered" evidence="12">
    <location>
        <begin position="499"/>
        <end position="548"/>
    </location>
</feature>
<keyword evidence="6 15" id="KW-0808">Transferase</keyword>
<comment type="subcellular location">
    <subcellularLocation>
        <location evidence="2">Cell membrane</location>
    </subcellularLocation>
</comment>
<evidence type="ECO:0000256" key="5">
    <source>
        <dbReference type="ARBA" id="ARBA00022553"/>
    </source>
</evidence>
<dbReference type="STRING" id="862719.AZOLI_3010"/>
<dbReference type="Pfam" id="PF00512">
    <property type="entry name" value="HisKA"/>
    <property type="match status" value="1"/>
</dbReference>
<keyword evidence="13" id="KW-1133">Transmembrane helix</keyword>
<dbReference type="EMBL" id="FQ311868">
    <property type="protein sequence ID" value="CBS88178.1"/>
    <property type="molecule type" value="Genomic_DNA"/>
</dbReference>
<dbReference type="SUPFAM" id="SSF47384">
    <property type="entry name" value="Homodimeric domain of signal transducing histidine kinase"/>
    <property type="match status" value="1"/>
</dbReference>
<evidence type="ECO:0000256" key="8">
    <source>
        <dbReference type="ARBA" id="ARBA00022777"/>
    </source>
</evidence>
<dbReference type="PANTHER" id="PTHR43047">
    <property type="entry name" value="TWO-COMPONENT HISTIDINE PROTEIN KINASE"/>
    <property type="match status" value="1"/>
</dbReference>
<feature type="domain" description="Histidine kinase" evidence="14">
    <location>
        <begin position="254"/>
        <end position="499"/>
    </location>
</feature>
<keyword evidence="8 15" id="KW-0418">Kinase</keyword>
<dbReference type="InterPro" id="IPR003661">
    <property type="entry name" value="HisK_dim/P_dom"/>
</dbReference>
<dbReference type="GO" id="GO:0005886">
    <property type="term" value="C:plasma membrane"/>
    <property type="evidence" value="ECO:0007669"/>
    <property type="project" value="UniProtKB-SubCell"/>
</dbReference>
<dbReference type="PRINTS" id="PR00344">
    <property type="entry name" value="BCTRLSENSOR"/>
</dbReference>
<organism evidence="15 16">
    <name type="scientific">Azospirillum lipoferum (strain 4B)</name>
    <dbReference type="NCBI Taxonomy" id="862719"/>
    <lineage>
        <taxon>Bacteria</taxon>
        <taxon>Pseudomonadati</taxon>
        <taxon>Pseudomonadota</taxon>
        <taxon>Alphaproteobacteria</taxon>
        <taxon>Rhodospirillales</taxon>
        <taxon>Azospirillaceae</taxon>
        <taxon>Azospirillum</taxon>
    </lineage>
</organism>
<keyword evidence="16" id="KW-1185">Reference proteome</keyword>
<dbReference type="GO" id="GO:0000155">
    <property type="term" value="F:phosphorelay sensor kinase activity"/>
    <property type="evidence" value="ECO:0007669"/>
    <property type="project" value="InterPro"/>
</dbReference>
<reference evidence="16" key="1">
    <citation type="journal article" date="2011" name="PLoS Genet.">
        <title>Azospirillum genomes reveal transition of bacteria from aquatic to terrestrial environments.</title>
        <authorList>
            <person name="Wisniewski-Dye F."/>
            <person name="Borziak K."/>
            <person name="Khalsa-Moyers G."/>
            <person name="Alexandre G."/>
            <person name="Sukharnikov L.O."/>
            <person name="Wuichet K."/>
            <person name="Hurst G.B."/>
            <person name="McDonald W.H."/>
            <person name="Robertson J.S."/>
            <person name="Barbe V."/>
            <person name="Calteau A."/>
            <person name="Rouy Z."/>
            <person name="Mangenot S."/>
            <person name="Prigent-Combaret C."/>
            <person name="Normand P."/>
            <person name="Boyer M."/>
            <person name="Siguier P."/>
            <person name="Dessaux Y."/>
            <person name="Elmerich C."/>
            <person name="Condemine G."/>
            <person name="Krishnen G."/>
            <person name="Kennedy I."/>
            <person name="Paterson A.H."/>
            <person name="Gonzalez V."/>
            <person name="Mavingui P."/>
            <person name="Zhulin I.B."/>
        </authorList>
    </citation>
    <scope>NUCLEOTIDE SEQUENCE [LARGE SCALE GENOMIC DNA]</scope>
    <source>
        <strain evidence="16">4B</strain>
    </source>
</reference>
<evidence type="ECO:0000256" key="9">
    <source>
        <dbReference type="ARBA" id="ARBA00022840"/>
    </source>
</evidence>
<dbReference type="Proteomes" id="UP000005667">
    <property type="component" value="Chromosome"/>
</dbReference>
<evidence type="ECO:0000313" key="16">
    <source>
        <dbReference type="Proteomes" id="UP000005667"/>
    </source>
</evidence>
<accession>G7Z6X6</accession>
<dbReference type="RefSeq" id="WP_014249152.1">
    <property type="nucleotide sequence ID" value="NC_016622.1"/>
</dbReference>
<comment type="catalytic activity">
    <reaction evidence="1">
        <text>ATP + protein L-histidine = ADP + protein N-phospho-L-histidine.</text>
        <dbReference type="EC" id="2.7.13.3"/>
    </reaction>
</comment>
<evidence type="ECO:0000256" key="13">
    <source>
        <dbReference type="SAM" id="Phobius"/>
    </source>
</evidence>
<dbReference type="FunFam" id="1.10.287.130:FF:000008">
    <property type="entry name" value="Two-component sensor histidine kinase"/>
    <property type="match status" value="1"/>
</dbReference>
<evidence type="ECO:0000313" key="15">
    <source>
        <dbReference type="EMBL" id="CBS88178.1"/>
    </source>
</evidence>
<keyword evidence="9" id="KW-0067">ATP-binding</keyword>
<dbReference type="Gene3D" id="3.30.450.20">
    <property type="entry name" value="PAS domain"/>
    <property type="match status" value="1"/>
</dbReference>
<dbReference type="KEGG" id="ali:AZOLI_3010"/>
<evidence type="ECO:0000256" key="12">
    <source>
        <dbReference type="SAM" id="MobiDB-lite"/>
    </source>
</evidence>
<dbReference type="SMART" id="SM00388">
    <property type="entry name" value="HisKA"/>
    <property type="match status" value="1"/>
</dbReference>
<dbReference type="InterPro" id="IPR005467">
    <property type="entry name" value="His_kinase_dom"/>
</dbReference>
<dbReference type="Gene3D" id="3.30.565.10">
    <property type="entry name" value="Histidine kinase-like ATPase, C-terminal domain"/>
    <property type="match status" value="1"/>
</dbReference>
<dbReference type="InterPro" id="IPR004358">
    <property type="entry name" value="Sig_transdc_His_kin-like_C"/>
</dbReference>
<evidence type="ECO:0000256" key="11">
    <source>
        <dbReference type="ARBA" id="ARBA00023136"/>
    </source>
</evidence>
<evidence type="ECO:0000256" key="1">
    <source>
        <dbReference type="ARBA" id="ARBA00000085"/>
    </source>
</evidence>
<evidence type="ECO:0000256" key="3">
    <source>
        <dbReference type="ARBA" id="ARBA00012438"/>
    </source>
</evidence>
<feature type="compositionally biased region" description="Gly residues" evidence="12">
    <location>
        <begin position="538"/>
        <end position="548"/>
    </location>
</feature>
<dbReference type="GO" id="GO:0009927">
    <property type="term" value="F:histidine phosphotransfer kinase activity"/>
    <property type="evidence" value="ECO:0007669"/>
    <property type="project" value="TreeGrafter"/>
</dbReference>
<dbReference type="EC" id="2.7.13.3" evidence="3"/>
<dbReference type="InterPro" id="IPR036097">
    <property type="entry name" value="HisK_dim/P_sf"/>
</dbReference>
<evidence type="ECO:0000256" key="10">
    <source>
        <dbReference type="ARBA" id="ARBA00023012"/>
    </source>
</evidence>
<keyword evidence="4" id="KW-1003">Cell membrane</keyword>
<evidence type="ECO:0000259" key="14">
    <source>
        <dbReference type="PROSITE" id="PS50109"/>
    </source>
</evidence>
<keyword evidence="7" id="KW-0547">Nucleotide-binding</keyword>
<dbReference type="SMART" id="SM00387">
    <property type="entry name" value="HATPase_c"/>
    <property type="match status" value="1"/>
</dbReference>
<evidence type="ECO:0000256" key="4">
    <source>
        <dbReference type="ARBA" id="ARBA00022475"/>
    </source>
</evidence>
<dbReference type="InterPro" id="IPR036890">
    <property type="entry name" value="HATPase_C_sf"/>
</dbReference>
<protein>
    <recommendedName>
        <fullName evidence="3">histidine kinase</fullName>
        <ecNumber evidence="3">2.7.13.3</ecNumber>
    </recommendedName>
</protein>
<keyword evidence="13" id="KW-0812">Transmembrane</keyword>
<name>G7Z6X6_AZOL4</name>
<keyword evidence="10" id="KW-0902">Two-component regulatory system</keyword>
<dbReference type="OrthoDB" id="9813151at2"/>
<dbReference type="Pfam" id="PF13188">
    <property type="entry name" value="PAS_8"/>
    <property type="match status" value="1"/>
</dbReference>
<dbReference type="FunFam" id="3.30.565.10:FF:000006">
    <property type="entry name" value="Sensor histidine kinase WalK"/>
    <property type="match status" value="1"/>
</dbReference>
<keyword evidence="5" id="KW-0597">Phosphoprotein</keyword>
<evidence type="ECO:0000256" key="6">
    <source>
        <dbReference type="ARBA" id="ARBA00022679"/>
    </source>
</evidence>
<dbReference type="GO" id="GO:0005524">
    <property type="term" value="F:ATP binding"/>
    <property type="evidence" value="ECO:0007669"/>
    <property type="project" value="UniProtKB-KW"/>
</dbReference>
<keyword evidence="11 13" id="KW-0472">Membrane</keyword>
<dbReference type="PANTHER" id="PTHR43047:SF72">
    <property type="entry name" value="OSMOSENSING HISTIDINE PROTEIN KINASE SLN1"/>
    <property type="match status" value="1"/>
</dbReference>
<feature type="transmembrane region" description="Helical" evidence="13">
    <location>
        <begin position="37"/>
        <end position="55"/>
    </location>
</feature>
<proteinExistence type="predicted"/>